<keyword evidence="2" id="KW-0812">Transmembrane</keyword>
<accession>A6W7U0</accession>
<dbReference type="Proteomes" id="UP000001116">
    <property type="component" value="Chromosome"/>
</dbReference>
<evidence type="ECO:0000256" key="2">
    <source>
        <dbReference type="SAM" id="Phobius"/>
    </source>
</evidence>
<feature type="compositionally biased region" description="Gly residues" evidence="1">
    <location>
        <begin position="1"/>
        <end position="12"/>
    </location>
</feature>
<dbReference type="AlphaFoldDB" id="A6W7U0"/>
<proteinExistence type="predicted"/>
<dbReference type="STRING" id="266940.Krad_1391"/>
<dbReference type="EMBL" id="CP000750">
    <property type="protein sequence ID" value="ABS02879.1"/>
    <property type="molecule type" value="Genomic_DNA"/>
</dbReference>
<organism evidence="3 4">
    <name type="scientific">Kineococcus radiotolerans (strain ATCC BAA-149 / DSM 14245 / SRS30216)</name>
    <dbReference type="NCBI Taxonomy" id="266940"/>
    <lineage>
        <taxon>Bacteria</taxon>
        <taxon>Bacillati</taxon>
        <taxon>Actinomycetota</taxon>
        <taxon>Actinomycetes</taxon>
        <taxon>Kineosporiales</taxon>
        <taxon>Kineosporiaceae</taxon>
        <taxon>Kineococcus</taxon>
    </lineage>
</organism>
<dbReference type="KEGG" id="kra:Krad_1391"/>
<keyword evidence="4" id="KW-1185">Reference proteome</keyword>
<reference evidence="4" key="1">
    <citation type="journal article" date="2008" name="PLoS ONE">
        <title>Survival in nuclear waste, extreme resistance, and potential applications gleaned from the genome sequence of Kineococcus radiotolerans SRS30216.</title>
        <authorList>
            <person name="Bagwell C.E."/>
            <person name="Bhat S."/>
            <person name="Hawkins G.M."/>
            <person name="Smith B.W."/>
            <person name="Biswas T."/>
            <person name="Hoover T.R."/>
            <person name="Saunders E."/>
            <person name="Han C.S."/>
            <person name="Tsodikov O.V."/>
            <person name="Shimkets L.J."/>
        </authorList>
    </citation>
    <scope>NUCLEOTIDE SEQUENCE [LARGE SCALE GENOMIC DNA]</scope>
    <source>
        <strain evidence="4">ATCC BAA-149 / DSM 14245 / SRS30216</strain>
    </source>
</reference>
<keyword evidence="2" id="KW-1133">Transmembrane helix</keyword>
<evidence type="ECO:0000313" key="4">
    <source>
        <dbReference type="Proteomes" id="UP000001116"/>
    </source>
</evidence>
<keyword evidence="2" id="KW-0472">Membrane</keyword>
<name>A6W7U0_KINRD</name>
<gene>
    <name evidence="3" type="ordered locus">Krad_1391</name>
</gene>
<feature type="region of interest" description="Disordered" evidence="1">
    <location>
        <begin position="1"/>
        <end position="21"/>
    </location>
</feature>
<evidence type="ECO:0000256" key="1">
    <source>
        <dbReference type="SAM" id="MobiDB-lite"/>
    </source>
</evidence>
<feature type="transmembrane region" description="Helical" evidence="2">
    <location>
        <begin position="26"/>
        <end position="50"/>
    </location>
</feature>
<evidence type="ECO:0000313" key="3">
    <source>
        <dbReference type="EMBL" id="ABS02879.1"/>
    </source>
</evidence>
<sequence>MRAPSGAGGAGGAAWSRDEPDGGAPVLTTLLVTFVLTVGLAAVVLLTVAAPAMRRRGSRLIARVDAWAGRALPVVRHHRDRAAAQLAARLEAQHRSRGEGRRTARAR</sequence>
<protein>
    <submittedName>
        <fullName evidence="3">Uncharacterized protein</fullName>
    </submittedName>
</protein>
<dbReference type="HOGENOM" id="CLU_2206504_0_0_11"/>